<dbReference type="AlphaFoldDB" id="A0A1F8H3K5"/>
<name>A0A1F8H3K5_9BACT</name>
<evidence type="ECO:0008006" key="5">
    <source>
        <dbReference type="Google" id="ProtNLM"/>
    </source>
</evidence>
<organism evidence="3 4">
    <name type="scientific">Candidatus Yanofskybacteria bacterium RIFCSPLOWO2_02_FULL_45_18</name>
    <dbReference type="NCBI Taxonomy" id="1802707"/>
    <lineage>
        <taxon>Bacteria</taxon>
        <taxon>Candidatus Yanofskyibacteriota</taxon>
    </lineage>
</organism>
<feature type="chain" id="PRO_5009535736" description="DUF11 domain-containing protein" evidence="2">
    <location>
        <begin position="22"/>
        <end position="460"/>
    </location>
</feature>
<gene>
    <name evidence="3" type="ORF">A3J01_01450</name>
</gene>
<keyword evidence="2" id="KW-0732">Signal</keyword>
<protein>
    <recommendedName>
        <fullName evidence="5">DUF11 domain-containing protein</fullName>
    </recommendedName>
</protein>
<comment type="caution">
    <text evidence="3">The sequence shown here is derived from an EMBL/GenBank/DDBJ whole genome shotgun (WGS) entry which is preliminary data.</text>
</comment>
<keyword evidence="1" id="KW-0472">Membrane</keyword>
<evidence type="ECO:0000313" key="4">
    <source>
        <dbReference type="Proteomes" id="UP000177609"/>
    </source>
</evidence>
<sequence>MKKGLIVLVLFILCFSTTALALQITYDSIQEEVLPGQSAKYLIHLTNNADEKVTVTIKTVDIIWGMDKDSTRYELNPRETRAIEVTYAPFTEKITPKLYGITFQAVTDTTREIKTLPALVVDYQDTVDASFSSLPTIDPRRSTIVKVLLTNKHNILLEGIKVTLESQFFKEAQTVTLQGKEAQELEFPISLDPETIEGQYTLKTLIDLDNENLLTEEFLYTIGKYSNAKEVIQPEEGILVTGETITQTNEGNAIISETTQRRFGTLSYAFTDFTPAPTTITKTDQGYVASWTYNLQPGETIILQTTTNYRQPLLFALLILAVLALIYYFSKRHIEIIKKVLVLHTTQGGLAVMKILVTVKNPGKTAIRNASVLDRVPSTLKAPTEFGTLKPSHIRDSPDGLRIYWDIPLLKPGEERTLTYKIESKTHLSEKFTLPPAMAKFMSGTKKIMASSTSVALKPK</sequence>
<dbReference type="Proteomes" id="UP000177609">
    <property type="component" value="Unassembled WGS sequence"/>
</dbReference>
<dbReference type="STRING" id="1802707.A3J01_01450"/>
<evidence type="ECO:0000313" key="3">
    <source>
        <dbReference type="EMBL" id="OGN32167.1"/>
    </source>
</evidence>
<reference evidence="3 4" key="1">
    <citation type="journal article" date="2016" name="Nat. Commun.">
        <title>Thousands of microbial genomes shed light on interconnected biogeochemical processes in an aquifer system.</title>
        <authorList>
            <person name="Anantharaman K."/>
            <person name="Brown C.T."/>
            <person name="Hug L.A."/>
            <person name="Sharon I."/>
            <person name="Castelle C.J."/>
            <person name="Probst A.J."/>
            <person name="Thomas B.C."/>
            <person name="Singh A."/>
            <person name="Wilkins M.J."/>
            <person name="Karaoz U."/>
            <person name="Brodie E.L."/>
            <person name="Williams K.H."/>
            <person name="Hubbard S.S."/>
            <person name="Banfield J.F."/>
        </authorList>
    </citation>
    <scope>NUCLEOTIDE SEQUENCE [LARGE SCALE GENOMIC DNA]</scope>
</reference>
<proteinExistence type="predicted"/>
<keyword evidence="1" id="KW-1133">Transmembrane helix</keyword>
<accession>A0A1F8H3K5</accession>
<dbReference type="EMBL" id="MGKV01000010">
    <property type="protein sequence ID" value="OGN32167.1"/>
    <property type="molecule type" value="Genomic_DNA"/>
</dbReference>
<feature type="signal peptide" evidence="2">
    <location>
        <begin position="1"/>
        <end position="21"/>
    </location>
</feature>
<evidence type="ECO:0000256" key="1">
    <source>
        <dbReference type="SAM" id="Phobius"/>
    </source>
</evidence>
<feature type="transmembrane region" description="Helical" evidence="1">
    <location>
        <begin position="312"/>
        <end position="329"/>
    </location>
</feature>
<keyword evidence="1" id="KW-0812">Transmembrane</keyword>
<evidence type="ECO:0000256" key="2">
    <source>
        <dbReference type="SAM" id="SignalP"/>
    </source>
</evidence>